<dbReference type="AlphaFoldDB" id="A0A832I960"/>
<dbReference type="PANTHER" id="PTHR42711">
    <property type="entry name" value="ABC TRANSPORTER ATP-BINDING PROTEIN"/>
    <property type="match status" value="1"/>
</dbReference>
<feature type="domain" description="ABC transporter" evidence="5">
    <location>
        <begin position="3"/>
        <end position="219"/>
    </location>
</feature>
<dbReference type="PANTHER" id="PTHR42711:SF5">
    <property type="entry name" value="ABC TRANSPORTER ATP-BINDING PROTEIN NATA"/>
    <property type="match status" value="1"/>
</dbReference>
<comment type="similarity">
    <text evidence="1">Belongs to the ABC transporter superfamily.</text>
</comment>
<sequence length="219" mass="24354">MRLIFEHVTKKFAQTKAIDDVTFDVEASCVAVVGGNAAGKSTLLKLIATVLKPDEGRVILNGIDVVKHAHLIRKDLSYLPEEPALMDTLTARDNLVLFSKIKKADYSEELLRSLRFEPNGKKLVKNLSKGSRRKLSLCIALLGEPKILVLDEPTSGLDEEAKQAFWSHLSTLKEKNVAMIIATHDMEEMKKLADFVIVLDRGRLVKIESLNSAASYIQL</sequence>
<proteinExistence type="inferred from homology"/>
<dbReference type="SMART" id="SM00382">
    <property type="entry name" value="AAA"/>
    <property type="match status" value="1"/>
</dbReference>
<dbReference type="SUPFAM" id="SSF52540">
    <property type="entry name" value="P-loop containing nucleoside triphosphate hydrolases"/>
    <property type="match status" value="1"/>
</dbReference>
<evidence type="ECO:0000256" key="4">
    <source>
        <dbReference type="ARBA" id="ARBA00022840"/>
    </source>
</evidence>
<dbReference type="InterPro" id="IPR050763">
    <property type="entry name" value="ABC_transporter_ATP-binding"/>
</dbReference>
<gene>
    <name evidence="6" type="ORF">ENW55_07510</name>
</gene>
<comment type="caution">
    <text evidence="6">The sequence shown here is derived from an EMBL/GenBank/DDBJ whole genome shotgun (WGS) entry which is preliminary data.</text>
</comment>
<dbReference type="InterPro" id="IPR003439">
    <property type="entry name" value="ABC_transporter-like_ATP-bd"/>
</dbReference>
<keyword evidence="4 6" id="KW-0067">ATP-binding</keyword>
<evidence type="ECO:0000256" key="2">
    <source>
        <dbReference type="ARBA" id="ARBA00022448"/>
    </source>
</evidence>
<dbReference type="PROSITE" id="PS50893">
    <property type="entry name" value="ABC_TRANSPORTER_2"/>
    <property type="match status" value="1"/>
</dbReference>
<dbReference type="Gene3D" id="3.40.50.300">
    <property type="entry name" value="P-loop containing nucleotide triphosphate hydrolases"/>
    <property type="match status" value="1"/>
</dbReference>
<evidence type="ECO:0000259" key="5">
    <source>
        <dbReference type="PROSITE" id="PS50893"/>
    </source>
</evidence>
<evidence type="ECO:0000256" key="3">
    <source>
        <dbReference type="ARBA" id="ARBA00022741"/>
    </source>
</evidence>
<evidence type="ECO:0000313" key="6">
    <source>
        <dbReference type="EMBL" id="HGZ79815.1"/>
    </source>
</evidence>
<organism evidence="6">
    <name type="scientific">Pseudothermotoga hypogea</name>
    <dbReference type="NCBI Taxonomy" id="57487"/>
    <lineage>
        <taxon>Bacteria</taxon>
        <taxon>Thermotogati</taxon>
        <taxon>Thermotogota</taxon>
        <taxon>Thermotogae</taxon>
        <taxon>Thermotogales</taxon>
        <taxon>Thermotogaceae</taxon>
        <taxon>Pseudothermotoga</taxon>
    </lineage>
</organism>
<dbReference type="InterPro" id="IPR003593">
    <property type="entry name" value="AAA+_ATPase"/>
</dbReference>
<dbReference type="GO" id="GO:0016887">
    <property type="term" value="F:ATP hydrolysis activity"/>
    <property type="evidence" value="ECO:0007669"/>
    <property type="project" value="InterPro"/>
</dbReference>
<dbReference type="CDD" id="cd03230">
    <property type="entry name" value="ABC_DR_subfamily_A"/>
    <property type="match status" value="1"/>
</dbReference>
<keyword evidence="3" id="KW-0547">Nucleotide-binding</keyword>
<dbReference type="Pfam" id="PF00005">
    <property type="entry name" value="ABC_tran"/>
    <property type="match status" value="1"/>
</dbReference>
<dbReference type="InterPro" id="IPR027417">
    <property type="entry name" value="P-loop_NTPase"/>
</dbReference>
<accession>A0A832I960</accession>
<name>A0A832I960_9THEM</name>
<dbReference type="EMBL" id="DTKQ01000051">
    <property type="protein sequence ID" value="HGZ79815.1"/>
    <property type="molecule type" value="Genomic_DNA"/>
</dbReference>
<keyword evidence="2" id="KW-0813">Transport</keyword>
<reference evidence="6" key="1">
    <citation type="journal article" date="2020" name="mSystems">
        <title>Genome- and Community-Level Interaction Insights into Carbon Utilization and Element Cycling Functions of Hydrothermarchaeota in Hydrothermal Sediment.</title>
        <authorList>
            <person name="Zhou Z."/>
            <person name="Liu Y."/>
            <person name="Xu W."/>
            <person name="Pan J."/>
            <person name="Luo Z.H."/>
            <person name="Li M."/>
        </authorList>
    </citation>
    <scope>NUCLEOTIDE SEQUENCE [LARGE SCALE GENOMIC DNA]</scope>
    <source>
        <strain evidence="6">SpSt-86</strain>
    </source>
</reference>
<evidence type="ECO:0000256" key="1">
    <source>
        <dbReference type="ARBA" id="ARBA00005417"/>
    </source>
</evidence>
<protein>
    <submittedName>
        <fullName evidence="6">ABC transporter ATP-binding protein</fullName>
    </submittedName>
</protein>
<dbReference type="GO" id="GO:0005524">
    <property type="term" value="F:ATP binding"/>
    <property type="evidence" value="ECO:0007669"/>
    <property type="project" value="UniProtKB-KW"/>
</dbReference>